<gene>
    <name evidence="2" type="ORF">A2127_02270</name>
</gene>
<keyword evidence="1" id="KW-0472">Membrane</keyword>
<dbReference type="AlphaFoldDB" id="A0A1F6BN71"/>
<accession>A0A1F6BN71</accession>
<name>A0A1F6BN71_9BACT</name>
<feature type="transmembrane region" description="Helical" evidence="1">
    <location>
        <begin position="6"/>
        <end position="32"/>
    </location>
</feature>
<keyword evidence="1" id="KW-0812">Transmembrane</keyword>
<organism evidence="2 3">
    <name type="scientific">Candidatus Jorgensenbacteria bacterium GWC1_48_12</name>
    <dbReference type="NCBI Taxonomy" id="1798469"/>
    <lineage>
        <taxon>Bacteria</taxon>
        <taxon>Candidatus Joergenseniibacteriota</taxon>
    </lineage>
</organism>
<dbReference type="EMBL" id="MFKI01000037">
    <property type="protein sequence ID" value="OGG37997.1"/>
    <property type="molecule type" value="Genomic_DNA"/>
</dbReference>
<sequence>MWLSILAVVLVLAAFFGAYLAGAIMGEMQIVIVPKERAERKSKILFFGGALMLVIGIAILWPAG</sequence>
<keyword evidence="1" id="KW-1133">Transmembrane helix</keyword>
<comment type="caution">
    <text evidence="2">The sequence shown here is derived from an EMBL/GenBank/DDBJ whole genome shotgun (WGS) entry which is preliminary data.</text>
</comment>
<dbReference type="Proteomes" id="UP000179324">
    <property type="component" value="Unassembled WGS sequence"/>
</dbReference>
<reference evidence="2 3" key="1">
    <citation type="journal article" date="2016" name="Nat. Commun.">
        <title>Thousands of microbial genomes shed light on interconnected biogeochemical processes in an aquifer system.</title>
        <authorList>
            <person name="Anantharaman K."/>
            <person name="Brown C.T."/>
            <person name="Hug L.A."/>
            <person name="Sharon I."/>
            <person name="Castelle C.J."/>
            <person name="Probst A.J."/>
            <person name="Thomas B.C."/>
            <person name="Singh A."/>
            <person name="Wilkins M.J."/>
            <person name="Karaoz U."/>
            <person name="Brodie E.L."/>
            <person name="Williams K.H."/>
            <person name="Hubbard S.S."/>
            <person name="Banfield J.F."/>
        </authorList>
    </citation>
    <scope>NUCLEOTIDE SEQUENCE [LARGE SCALE GENOMIC DNA]</scope>
</reference>
<protein>
    <submittedName>
        <fullName evidence="2">Uncharacterized protein</fullName>
    </submittedName>
</protein>
<evidence type="ECO:0000313" key="3">
    <source>
        <dbReference type="Proteomes" id="UP000179324"/>
    </source>
</evidence>
<evidence type="ECO:0000256" key="1">
    <source>
        <dbReference type="SAM" id="Phobius"/>
    </source>
</evidence>
<feature type="transmembrane region" description="Helical" evidence="1">
    <location>
        <begin position="44"/>
        <end position="63"/>
    </location>
</feature>
<proteinExistence type="predicted"/>
<evidence type="ECO:0000313" key="2">
    <source>
        <dbReference type="EMBL" id="OGG37997.1"/>
    </source>
</evidence>